<accession>A0A412IX01</accession>
<reference evidence="1 2" key="1">
    <citation type="submission" date="2018-08" db="EMBL/GenBank/DDBJ databases">
        <title>A genome reference for cultivated species of the human gut microbiota.</title>
        <authorList>
            <person name="Zou Y."/>
            <person name="Xue W."/>
            <person name="Luo G."/>
        </authorList>
    </citation>
    <scope>NUCLEOTIDE SEQUENCE [LARGE SCALE GENOMIC DNA]</scope>
    <source>
        <strain evidence="1 2">AF22-10AC</strain>
    </source>
</reference>
<dbReference type="Proteomes" id="UP000285274">
    <property type="component" value="Unassembled WGS sequence"/>
</dbReference>
<comment type="caution">
    <text evidence="1">The sequence shown here is derived from an EMBL/GenBank/DDBJ whole genome shotgun (WGS) entry which is preliminary data.</text>
</comment>
<dbReference type="AlphaFoldDB" id="A0A412IX01"/>
<proteinExistence type="predicted"/>
<sequence length="259" mass="31469">MKTKNILFIVEGKNDEPRFIEQLLSKCYPASNFKIYSYEANLHMLASRLENDYFDFEEDELDILLFLKSYETKHKKIFDLKYTDVFLIFDFEPQHPDLHFDTIQKMIRYFNQSDERGKLFINYPMMQSYRHLKALPDNVFLQTRLYKQDFKHYKEIVSNESFNNDISTYDYTTFVSLAFHHLTKLLFIQNKENRAPTMDDYDHLNYAKIFDIQYENLKNNFIWIVNTCILILIDYKPKNFFDQITKHETSFKLPYIEQS</sequence>
<evidence type="ECO:0000313" key="2">
    <source>
        <dbReference type="Proteomes" id="UP000285274"/>
    </source>
</evidence>
<dbReference type="EMBL" id="QRVM01000064">
    <property type="protein sequence ID" value="RGS44586.1"/>
    <property type="molecule type" value="Genomic_DNA"/>
</dbReference>
<name>A0A412IX01_9FIRM</name>
<gene>
    <name evidence="1" type="ORF">DWX92_10515</name>
</gene>
<dbReference type="RefSeq" id="WP_117924918.1">
    <property type="nucleotide sequence ID" value="NZ_JAWQCO010000014.1"/>
</dbReference>
<protein>
    <submittedName>
        <fullName evidence="1">Uncharacterized protein</fullName>
    </submittedName>
</protein>
<organism evidence="1 2">
    <name type="scientific">Holdemanella biformis</name>
    <dbReference type="NCBI Taxonomy" id="1735"/>
    <lineage>
        <taxon>Bacteria</taxon>
        <taxon>Bacillati</taxon>
        <taxon>Bacillota</taxon>
        <taxon>Erysipelotrichia</taxon>
        <taxon>Erysipelotrichales</taxon>
        <taxon>Erysipelotrichaceae</taxon>
        <taxon>Holdemanella</taxon>
    </lineage>
</organism>
<evidence type="ECO:0000313" key="1">
    <source>
        <dbReference type="EMBL" id="RGS44586.1"/>
    </source>
</evidence>